<evidence type="ECO:0000259" key="5">
    <source>
        <dbReference type="PROSITE" id="PS51471"/>
    </source>
</evidence>
<proteinExistence type="inferred from homology"/>
<dbReference type="Proteomes" id="UP001408789">
    <property type="component" value="Unassembled WGS sequence"/>
</dbReference>
<reference evidence="6 7" key="1">
    <citation type="submission" date="2024-04" db="EMBL/GenBank/DDBJ databases">
        <title>The reference genome of an endangered Asteraceae, Deinandra increscens subsp. villosa, native to the Central Coast of California.</title>
        <authorList>
            <person name="Guilliams M."/>
            <person name="Hasenstab-Lehman K."/>
            <person name="Meyer R."/>
            <person name="Mcevoy S."/>
        </authorList>
    </citation>
    <scope>NUCLEOTIDE SEQUENCE [LARGE SCALE GENOMIC DNA]</scope>
    <source>
        <tissue evidence="6">Leaf</tissue>
    </source>
</reference>
<keyword evidence="2 4" id="KW-0479">Metal-binding</keyword>
<dbReference type="EMBL" id="JBCNJP010000025">
    <property type="protein sequence ID" value="KAK9055132.1"/>
    <property type="molecule type" value="Genomic_DNA"/>
</dbReference>
<dbReference type="Pfam" id="PF14226">
    <property type="entry name" value="DIOX_N"/>
    <property type="match status" value="1"/>
</dbReference>
<name>A0AAP0CJY6_9ASTR</name>
<dbReference type="Pfam" id="PF03171">
    <property type="entry name" value="2OG-FeII_Oxy"/>
    <property type="match status" value="1"/>
</dbReference>
<organism evidence="6 7">
    <name type="scientific">Deinandra increscens subsp. villosa</name>
    <dbReference type="NCBI Taxonomy" id="3103831"/>
    <lineage>
        <taxon>Eukaryota</taxon>
        <taxon>Viridiplantae</taxon>
        <taxon>Streptophyta</taxon>
        <taxon>Embryophyta</taxon>
        <taxon>Tracheophyta</taxon>
        <taxon>Spermatophyta</taxon>
        <taxon>Magnoliopsida</taxon>
        <taxon>eudicotyledons</taxon>
        <taxon>Gunneridae</taxon>
        <taxon>Pentapetalae</taxon>
        <taxon>asterids</taxon>
        <taxon>campanulids</taxon>
        <taxon>Asterales</taxon>
        <taxon>Asteraceae</taxon>
        <taxon>Asteroideae</taxon>
        <taxon>Heliantheae alliance</taxon>
        <taxon>Madieae</taxon>
        <taxon>Madiinae</taxon>
        <taxon>Deinandra</taxon>
    </lineage>
</organism>
<dbReference type="GO" id="GO:0016705">
    <property type="term" value="F:oxidoreductase activity, acting on paired donors, with incorporation or reduction of molecular oxygen"/>
    <property type="evidence" value="ECO:0007669"/>
    <property type="project" value="UniProtKB-ARBA"/>
</dbReference>
<dbReference type="SUPFAM" id="SSF51197">
    <property type="entry name" value="Clavaminate synthase-like"/>
    <property type="match status" value="1"/>
</dbReference>
<sequence>MLNAYSTYDINSYKSQINQENLLDEDSFLCVDEEEVMQQANNHVQEIAAADCHQPPERYIRQEHKEYGNFTTNGREFSPAEIPVIDVSLLPSSPSELHNLKSAVTTWGCFQAINYGIESSFLEKVREIGKLFFGLPADEKKKYLREADDVDGYGNDMVLSDDQILDWNDRLYLTIVPKHQRKIQFWPQNPTHFREVLDEFSSKVELIFEAVLKALARSLNLDEDCFLNQYATSEKIGARYNYYPPCPRPEKVLGVKPHADSSAITLLLQDEEVEGLQVLKDDQWFGVPIVPDALTINVGDQIEIMSNGIFKSPVHRVVVDSEKERMTLAVFCPVQSNQVIGPVEGLITDETPRLYKNVTYSLDFFLKIFQQGRRPIDACKI</sequence>
<accession>A0AAP0CJY6</accession>
<dbReference type="InterPro" id="IPR050295">
    <property type="entry name" value="Plant_2OG-oxidoreductases"/>
</dbReference>
<dbReference type="GO" id="GO:0046872">
    <property type="term" value="F:metal ion binding"/>
    <property type="evidence" value="ECO:0007669"/>
    <property type="project" value="UniProtKB-KW"/>
</dbReference>
<keyword evidence="7" id="KW-1185">Reference proteome</keyword>
<dbReference type="InterPro" id="IPR027443">
    <property type="entry name" value="IPNS-like_sf"/>
</dbReference>
<evidence type="ECO:0000313" key="6">
    <source>
        <dbReference type="EMBL" id="KAK9055132.1"/>
    </source>
</evidence>
<protein>
    <recommendedName>
        <fullName evidence="5">Fe2OG dioxygenase domain-containing protein</fullName>
    </recommendedName>
</protein>
<evidence type="ECO:0000313" key="7">
    <source>
        <dbReference type="Proteomes" id="UP001408789"/>
    </source>
</evidence>
<comment type="similarity">
    <text evidence="1 4">Belongs to the iron/ascorbate-dependent oxidoreductase family.</text>
</comment>
<evidence type="ECO:0000256" key="4">
    <source>
        <dbReference type="RuleBase" id="RU003682"/>
    </source>
</evidence>
<dbReference type="FunFam" id="2.60.120.330:FF:000018">
    <property type="entry name" value="2-oxoglutarate (2OG) and Fe(II)-dependent oxygenase superfamily protein"/>
    <property type="match status" value="1"/>
</dbReference>
<dbReference type="InterPro" id="IPR044861">
    <property type="entry name" value="IPNS-like_FE2OG_OXY"/>
</dbReference>
<evidence type="ECO:0000256" key="2">
    <source>
        <dbReference type="ARBA" id="ARBA00022723"/>
    </source>
</evidence>
<dbReference type="InterPro" id="IPR026992">
    <property type="entry name" value="DIOX_N"/>
</dbReference>
<keyword evidence="4" id="KW-0560">Oxidoreductase</keyword>
<comment type="caution">
    <text evidence="6">The sequence shown here is derived from an EMBL/GenBank/DDBJ whole genome shotgun (WGS) entry which is preliminary data.</text>
</comment>
<keyword evidence="3 4" id="KW-0408">Iron</keyword>
<evidence type="ECO:0000256" key="1">
    <source>
        <dbReference type="ARBA" id="ARBA00008056"/>
    </source>
</evidence>
<feature type="domain" description="Fe2OG dioxygenase" evidence="5">
    <location>
        <begin position="232"/>
        <end position="334"/>
    </location>
</feature>
<dbReference type="InterPro" id="IPR005123">
    <property type="entry name" value="Oxoglu/Fe-dep_dioxygenase_dom"/>
</dbReference>
<dbReference type="PANTHER" id="PTHR47991">
    <property type="entry name" value="OXOGLUTARATE/IRON-DEPENDENT DIOXYGENASE"/>
    <property type="match status" value="1"/>
</dbReference>
<evidence type="ECO:0000256" key="3">
    <source>
        <dbReference type="ARBA" id="ARBA00023004"/>
    </source>
</evidence>
<dbReference type="Gene3D" id="2.60.120.330">
    <property type="entry name" value="B-lactam Antibiotic, Isopenicillin N Synthase, Chain"/>
    <property type="match status" value="1"/>
</dbReference>
<gene>
    <name evidence="6" type="ORF">SSX86_026214</name>
</gene>
<dbReference type="AlphaFoldDB" id="A0AAP0CJY6"/>
<dbReference type="PROSITE" id="PS51471">
    <property type="entry name" value="FE2OG_OXY"/>
    <property type="match status" value="1"/>
</dbReference>